<dbReference type="Gene3D" id="3.80.10.10">
    <property type="entry name" value="Ribonuclease Inhibitor"/>
    <property type="match status" value="1"/>
</dbReference>
<dbReference type="Proteomes" id="UP000022910">
    <property type="component" value="Unassembled WGS sequence"/>
</dbReference>
<sequence>MFMKSSNLAPELLGQIFSHLEYDLNTLYSCLLVSRIWCKSTVPLLYKQPFHLCPTYNHKKLINLYLPWLSKESLTLLGLHKKIIERKSIFKYPYYIRHLNFFEVYEASWTLWHDEYSNNNDDLEDNFNKFKLNLLNRSNEDQNLDKEEEILVSLCDYDDDDDSEDDYEDHDTIYDETADESYPSHYILNKRIIAMTHELFKLFMENCPYIDGLNLSTIDLEFYHGLYFKEYLSLPLLPSAFKCLSRLQKFVCGGNFYKKSIINSMIKYCHNLNEIEIIFNPDYDESTDWAPLIQAQKKLENLTFSLVDYGIAEIFKSLEIHFDTLTSLEFNSCSFNDCCPFKALYDFTNLKSLIFLYCGDLTYDDENEIISGHNRLFYTYPFPTLKKLQFDYSYPNETQLLRMISGEDTESLYCNLEEIILNFENSIHPDVIECIAEDCINLKRIDLTENGNDNSHFESLFPIFKNCNKLQSLHVRRGYRIASIRDKRPDPGVILEKIAEIMPFSMKELSIVVECAFTTYDVGIFLKKCLINLKYLSLRCIGSKNEIKKVLKEYAFRNNVKIIECNFNKVGMRNDMRISSIEKVFDFIVRFA</sequence>
<dbReference type="AlphaFoldDB" id="A0A015JR34"/>
<accession>A0A015JR34</accession>
<organism evidence="1 2">
    <name type="scientific">Rhizophagus irregularis (strain DAOM 197198w)</name>
    <name type="common">Glomus intraradices</name>
    <dbReference type="NCBI Taxonomy" id="1432141"/>
    <lineage>
        <taxon>Eukaryota</taxon>
        <taxon>Fungi</taxon>
        <taxon>Fungi incertae sedis</taxon>
        <taxon>Mucoromycota</taxon>
        <taxon>Glomeromycotina</taxon>
        <taxon>Glomeromycetes</taxon>
        <taxon>Glomerales</taxon>
        <taxon>Glomeraceae</taxon>
        <taxon>Rhizophagus</taxon>
    </lineage>
</organism>
<dbReference type="EMBL" id="JEMT01015821">
    <property type="protein sequence ID" value="EXX72002.1"/>
    <property type="molecule type" value="Genomic_DNA"/>
</dbReference>
<protein>
    <submittedName>
        <fullName evidence="1">Uncharacterized protein</fullName>
    </submittedName>
</protein>
<keyword evidence="2" id="KW-1185">Reference proteome</keyword>
<comment type="caution">
    <text evidence="1">The sequence shown here is derived from an EMBL/GenBank/DDBJ whole genome shotgun (WGS) entry which is preliminary data.</text>
</comment>
<name>A0A015JR34_RHIIW</name>
<proteinExistence type="predicted"/>
<dbReference type="OrthoDB" id="2153609at2759"/>
<gene>
    <name evidence="1" type="ORF">RirG_073450</name>
</gene>
<dbReference type="HOGENOM" id="CLU_490143_0_0_1"/>
<dbReference type="InterPro" id="IPR032675">
    <property type="entry name" value="LRR_dom_sf"/>
</dbReference>
<evidence type="ECO:0000313" key="1">
    <source>
        <dbReference type="EMBL" id="EXX72002.1"/>
    </source>
</evidence>
<dbReference type="STRING" id="1432141.A0A015JR34"/>
<reference evidence="1 2" key="1">
    <citation type="submission" date="2014-02" db="EMBL/GenBank/DDBJ databases">
        <title>Single nucleus genome sequencing reveals high similarity among nuclei of an endomycorrhizal fungus.</title>
        <authorList>
            <person name="Lin K."/>
            <person name="Geurts R."/>
            <person name="Zhang Z."/>
            <person name="Limpens E."/>
            <person name="Saunders D.G."/>
            <person name="Mu D."/>
            <person name="Pang E."/>
            <person name="Cao H."/>
            <person name="Cha H."/>
            <person name="Lin T."/>
            <person name="Zhou Q."/>
            <person name="Shang Y."/>
            <person name="Li Y."/>
            <person name="Ivanov S."/>
            <person name="Sharma T."/>
            <person name="Velzen R.V."/>
            <person name="Ruijter N.D."/>
            <person name="Aanen D.K."/>
            <person name="Win J."/>
            <person name="Kamoun S."/>
            <person name="Bisseling T."/>
            <person name="Huang S."/>
        </authorList>
    </citation>
    <scope>NUCLEOTIDE SEQUENCE [LARGE SCALE GENOMIC DNA]</scope>
    <source>
        <strain evidence="2">DAOM197198w</strain>
    </source>
</reference>
<evidence type="ECO:0000313" key="2">
    <source>
        <dbReference type="Proteomes" id="UP000022910"/>
    </source>
</evidence>
<dbReference type="SUPFAM" id="SSF52047">
    <property type="entry name" value="RNI-like"/>
    <property type="match status" value="1"/>
</dbReference>